<sequence>MPEPWHPRLRWRGATLRPGEDRVLSRRQQGSGVTHPRPGPARGGPRAGTRPAGGQDVRARAGKDRDTARPRPTGDAPPPWLAQRILHQDAEVLILDKPAGLPVHAGPRGKPSLEDWLPLLQQGKRHLPQPAHRLDADTAGCLALGRTKPALAALGALFAAGRAEKTYWAVALGNPSDESGTVDAPLRKVSTARTGWRMEPHPEGQPARTAWRVLGRGSGLTWLELRPATGRTHQLRLHCGMICGPILGDPLYGQPTPGGLHLLARALRLPLEPPRAAEAPLPEAMRAGFAACGWMPDEG</sequence>
<dbReference type="PANTHER" id="PTHR21600:SF44">
    <property type="entry name" value="RIBOSOMAL LARGE SUBUNIT PSEUDOURIDINE SYNTHASE D"/>
    <property type="match status" value="1"/>
</dbReference>
<protein>
    <submittedName>
        <fullName evidence="4">RNA pseudouridine synthase</fullName>
    </submittedName>
</protein>
<feature type="compositionally biased region" description="Basic and acidic residues" evidence="2">
    <location>
        <begin position="57"/>
        <end position="69"/>
    </location>
</feature>
<dbReference type="CDD" id="cd02869">
    <property type="entry name" value="PseudoU_synth_RluA_like"/>
    <property type="match status" value="1"/>
</dbReference>
<dbReference type="RefSeq" id="WP_314280244.1">
    <property type="nucleotide sequence ID" value="NZ_JAVVDO010000003.1"/>
</dbReference>
<dbReference type="PANTHER" id="PTHR21600">
    <property type="entry name" value="MITOCHONDRIAL RNA PSEUDOURIDINE SYNTHASE"/>
    <property type="match status" value="1"/>
</dbReference>
<name>A0ABU3MB38_9PROT</name>
<feature type="domain" description="Pseudouridine synthase RsuA/RluA-like" evidence="3">
    <location>
        <begin position="92"/>
        <end position="239"/>
    </location>
</feature>
<dbReference type="SUPFAM" id="SSF55120">
    <property type="entry name" value="Pseudouridine synthase"/>
    <property type="match status" value="1"/>
</dbReference>
<dbReference type="InterPro" id="IPR050188">
    <property type="entry name" value="RluA_PseudoU_synthase"/>
</dbReference>
<keyword evidence="5" id="KW-1185">Reference proteome</keyword>
<accession>A0ABU3MB38</accession>
<reference evidence="4 5" key="1">
    <citation type="journal article" date="2019" name="Microb. Pathog.">
        <title>Comparison of VITEK 2, MALDI-TOF MS, 16S rRNA gene sequencing, and whole-genome sequencing for identification of Roseomonas mucosa.</title>
        <authorList>
            <person name="Rudolph W.W."/>
            <person name="Gunzer F."/>
            <person name="Trauth M."/>
            <person name="Bunk B."/>
            <person name="Bigge R."/>
            <person name="Schrottner P."/>
        </authorList>
    </citation>
    <scope>NUCLEOTIDE SEQUENCE [LARGE SCALE GENOMIC DNA]</scope>
    <source>
        <strain evidence="4 5">DSM 103800</strain>
    </source>
</reference>
<evidence type="ECO:0000313" key="4">
    <source>
        <dbReference type="EMBL" id="MDT8330111.1"/>
    </source>
</evidence>
<evidence type="ECO:0000313" key="5">
    <source>
        <dbReference type="Proteomes" id="UP001258945"/>
    </source>
</evidence>
<feature type="region of interest" description="Disordered" evidence="2">
    <location>
        <begin position="1"/>
        <end position="80"/>
    </location>
</feature>
<dbReference type="InterPro" id="IPR020103">
    <property type="entry name" value="PsdUridine_synth_cat_dom_sf"/>
</dbReference>
<dbReference type="Pfam" id="PF00849">
    <property type="entry name" value="PseudoU_synth_2"/>
    <property type="match status" value="1"/>
</dbReference>
<gene>
    <name evidence="4" type="ORF">RQ831_03530</name>
</gene>
<dbReference type="Proteomes" id="UP001258945">
    <property type="component" value="Unassembled WGS sequence"/>
</dbReference>
<organism evidence="4 5">
    <name type="scientific">Roseomonas gilardii</name>
    <dbReference type="NCBI Taxonomy" id="257708"/>
    <lineage>
        <taxon>Bacteria</taxon>
        <taxon>Pseudomonadati</taxon>
        <taxon>Pseudomonadota</taxon>
        <taxon>Alphaproteobacteria</taxon>
        <taxon>Acetobacterales</taxon>
        <taxon>Roseomonadaceae</taxon>
        <taxon>Roseomonas</taxon>
    </lineage>
</organism>
<comment type="caution">
    <text evidence="4">The sequence shown here is derived from an EMBL/GenBank/DDBJ whole genome shotgun (WGS) entry which is preliminary data.</text>
</comment>
<evidence type="ECO:0000256" key="1">
    <source>
        <dbReference type="ARBA" id="ARBA00010876"/>
    </source>
</evidence>
<dbReference type="InterPro" id="IPR006145">
    <property type="entry name" value="PsdUridine_synth_RsuA/RluA"/>
</dbReference>
<dbReference type="Gene3D" id="3.30.2350.10">
    <property type="entry name" value="Pseudouridine synthase"/>
    <property type="match status" value="1"/>
</dbReference>
<evidence type="ECO:0000259" key="3">
    <source>
        <dbReference type="Pfam" id="PF00849"/>
    </source>
</evidence>
<comment type="similarity">
    <text evidence="1">Belongs to the pseudouridine synthase RluA family.</text>
</comment>
<evidence type="ECO:0000256" key="2">
    <source>
        <dbReference type="SAM" id="MobiDB-lite"/>
    </source>
</evidence>
<proteinExistence type="inferred from homology"/>
<dbReference type="EMBL" id="JAVVDO010000003">
    <property type="protein sequence ID" value="MDT8330111.1"/>
    <property type="molecule type" value="Genomic_DNA"/>
</dbReference>